<reference evidence="2" key="3">
    <citation type="submission" date="2022-06" db="UniProtKB">
        <authorList>
            <consortium name="EnsemblPlants"/>
        </authorList>
    </citation>
    <scope>IDENTIFICATION</scope>
</reference>
<dbReference type="Proteomes" id="UP000015106">
    <property type="component" value="Chromosome 1"/>
</dbReference>
<reference evidence="2" key="2">
    <citation type="submission" date="2018-03" db="EMBL/GenBank/DDBJ databases">
        <title>The Triticum urartu genome reveals the dynamic nature of wheat genome evolution.</title>
        <authorList>
            <person name="Ling H."/>
            <person name="Ma B."/>
            <person name="Shi X."/>
            <person name="Liu H."/>
            <person name="Dong L."/>
            <person name="Sun H."/>
            <person name="Cao Y."/>
            <person name="Gao Q."/>
            <person name="Zheng S."/>
            <person name="Li Y."/>
            <person name="Yu Y."/>
            <person name="Du H."/>
            <person name="Qi M."/>
            <person name="Li Y."/>
            <person name="Yu H."/>
            <person name="Cui Y."/>
            <person name="Wang N."/>
            <person name="Chen C."/>
            <person name="Wu H."/>
            <person name="Zhao Y."/>
            <person name="Zhang J."/>
            <person name="Li Y."/>
            <person name="Zhou W."/>
            <person name="Zhang B."/>
            <person name="Hu W."/>
            <person name="Eijk M."/>
            <person name="Tang J."/>
            <person name="Witsenboer H."/>
            <person name="Zhao S."/>
            <person name="Li Z."/>
            <person name="Zhang A."/>
            <person name="Wang D."/>
            <person name="Liang C."/>
        </authorList>
    </citation>
    <scope>NUCLEOTIDE SEQUENCE [LARGE SCALE GENOMIC DNA]</scope>
    <source>
        <strain evidence="2">cv. G1812</strain>
    </source>
</reference>
<evidence type="ECO:0000313" key="3">
    <source>
        <dbReference type="Proteomes" id="UP000015106"/>
    </source>
</evidence>
<dbReference type="Gramene" id="TuG1812G0100004480.01.T01">
    <property type="protein sequence ID" value="TuG1812G0100004480.01.T01.cds459982"/>
    <property type="gene ID" value="TuG1812G0100004480.01"/>
</dbReference>
<evidence type="ECO:0000313" key="2">
    <source>
        <dbReference type="EnsemblPlants" id="TuG1812G0100004480.01.T01.cds459982"/>
    </source>
</evidence>
<proteinExistence type="predicted"/>
<evidence type="ECO:0000256" key="1">
    <source>
        <dbReference type="SAM" id="MobiDB-lite"/>
    </source>
</evidence>
<sequence length="287" mass="31289">MNHPTGMLLLLRGPRPQVREVGVRRNVRHFSEFLDPPRLSPRHLQPLGQLHTVEPERPVNYQIPVLGLPGPILLLCHLGGGHGELGVPFRELQRGPSVHPDDAEVLRVPEADGVVEVGGQAEVVLEVRDPLDEDAAVERHHEQLAELGDGEALGLVAEVELVEVEALGGGGEAEPQRVDALLHDLEDAREALEERDEAALAGEPQVAAEAAEVAQAHDPVRVGHEDVAQLEDQLQLLVPLDHVVERHLLAALHGGRLRQDGQTGADAQRRRRRRGGQRVEREGGAEE</sequence>
<dbReference type="EnsemblPlants" id="TuG1812G0100004480.01.T01">
    <property type="protein sequence ID" value="TuG1812G0100004480.01.T01.cds459982"/>
    <property type="gene ID" value="TuG1812G0100004480.01"/>
</dbReference>
<organism evidence="2 3">
    <name type="scientific">Triticum urartu</name>
    <name type="common">Red wild einkorn</name>
    <name type="synonym">Crithodium urartu</name>
    <dbReference type="NCBI Taxonomy" id="4572"/>
    <lineage>
        <taxon>Eukaryota</taxon>
        <taxon>Viridiplantae</taxon>
        <taxon>Streptophyta</taxon>
        <taxon>Embryophyta</taxon>
        <taxon>Tracheophyta</taxon>
        <taxon>Spermatophyta</taxon>
        <taxon>Magnoliopsida</taxon>
        <taxon>Liliopsida</taxon>
        <taxon>Poales</taxon>
        <taxon>Poaceae</taxon>
        <taxon>BOP clade</taxon>
        <taxon>Pooideae</taxon>
        <taxon>Triticodae</taxon>
        <taxon>Triticeae</taxon>
        <taxon>Triticinae</taxon>
        <taxon>Triticum</taxon>
    </lineage>
</organism>
<dbReference type="AlphaFoldDB" id="A0A8R7P7Q8"/>
<protein>
    <submittedName>
        <fullName evidence="2">Uncharacterized protein</fullName>
    </submittedName>
</protein>
<feature type="compositionally biased region" description="Basic and acidic residues" evidence="1">
    <location>
        <begin position="277"/>
        <end position="287"/>
    </location>
</feature>
<gene>
    <name evidence="2" type="primary">LOC125529985</name>
</gene>
<reference evidence="3" key="1">
    <citation type="journal article" date="2013" name="Nature">
        <title>Draft genome of the wheat A-genome progenitor Triticum urartu.</title>
        <authorList>
            <person name="Ling H.Q."/>
            <person name="Zhao S."/>
            <person name="Liu D."/>
            <person name="Wang J."/>
            <person name="Sun H."/>
            <person name="Zhang C."/>
            <person name="Fan H."/>
            <person name="Li D."/>
            <person name="Dong L."/>
            <person name="Tao Y."/>
            <person name="Gao C."/>
            <person name="Wu H."/>
            <person name="Li Y."/>
            <person name="Cui Y."/>
            <person name="Guo X."/>
            <person name="Zheng S."/>
            <person name="Wang B."/>
            <person name="Yu K."/>
            <person name="Liang Q."/>
            <person name="Yang W."/>
            <person name="Lou X."/>
            <person name="Chen J."/>
            <person name="Feng M."/>
            <person name="Jian J."/>
            <person name="Zhang X."/>
            <person name="Luo G."/>
            <person name="Jiang Y."/>
            <person name="Liu J."/>
            <person name="Wang Z."/>
            <person name="Sha Y."/>
            <person name="Zhang B."/>
            <person name="Wu H."/>
            <person name="Tang D."/>
            <person name="Shen Q."/>
            <person name="Xue P."/>
            <person name="Zou S."/>
            <person name="Wang X."/>
            <person name="Liu X."/>
            <person name="Wang F."/>
            <person name="Yang Y."/>
            <person name="An X."/>
            <person name="Dong Z."/>
            <person name="Zhang K."/>
            <person name="Zhang X."/>
            <person name="Luo M.C."/>
            <person name="Dvorak J."/>
            <person name="Tong Y."/>
            <person name="Wang J."/>
            <person name="Yang H."/>
            <person name="Li Z."/>
            <person name="Wang D."/>
            <person name="Zhang A."/>
            <person name="Wang J."/>
        </authorList>
    </citation>
    <scope>NUCLEOTIDE SEQUENCE</scope>
    <source>
        <strain evidence="3">cv. G1812</strain>
    </source>
</reference>
<accession>A0A8R7P7Q8</accession>
<keyword evidence="3" id="KW-1185">Reference proteome</keyword>
<name>A0A8R7P7Q8_TRIUA</name>
<feature type="region of interest" description="Disordered" evidence="1">
    <location>
        <begin position="258"/>
        <end position="287"/>
    </location>
</feature>